<dbReference type="AlphaFoldDB" id="A0A4U6QMA4"/>
<organism evidence="2 3">
    <name type="scientific">Nakamurella flava</name>
    <dbReference type="NCBI Taxonomy" id="2576308"/>
    <lineage>
        <taxon>Bacteria</taxon>
        <taxon>Bacillati</taxon>
        <taxon>Actinomycetota</taxon>
        <taxon>Actinomycetes</taxon>
        <taxon>Nakamurellales</taxon>
        <taxon>Nakamurellaceae</taxon>
        <taxon>Nakamurella</taxon>
    </lineage>
</organism>
<sequence length="549" mass="58347">MARDEGDEVTVRPEIRQSWRRSELHGVGQDSVVSVVVRDVNRGSRLMAAAQPVLDHLMTEIGSEPVSLMLADRECRVVYQRSGARFLGASLESNGVLPGATLDEGVAGTNGLGTPFELGRSVAINGDEHYLNALKGFSCFGHPIRHPLTGRIEGVLDLTFVAARPGDTHGLGPLVAPLVAHAAHDIETRLLEGSRAAERRMFLAFQSAVRKRSAPVAVLGGDVVLANRSCLDRLGSQSPTVLRVLLADLGTRSRMTQQLDLGSAGRFWVDTERIDGTPDGVLFRLDESVETPGGRPRASTPVRSRGPFVVAGEPGTGRTHEADRLVGSASADRFDTLDAVVGDAGEWLSRVVAAAARPGGLIVENVEALDDTSCAVLRRALATSPRIPIVLTSAPLAELSVAVSALVSACTDRIELVPVRERLPELPALIAALASEGDAGPAFTVSAQALEVLAGQPWSGNMAELAQLVGELRARPLAGRVGVDDLPSRYRQRTRSGLSGRQRAERGAIVAALREAGGNKRDAAQELGMSRTTLYRKMREFDIPGTSRG</sequence>
<accession>A0A4U6QMA4</accession>
<keyword evidence="3" id="KW-1185">Reference proteome</keyword>
<name>A0A4U6QMA4_9ACTN</name>
<dbReference type="EMBL" id="SZZH01000001">
    <property type="protein sequence ID" value="TKV61268.1"/>
    <property type="molecule type" value="Genomic_DNA"/>
</dbReference>
<dbReference type="InterPro" id="IPR027417">
    <property type="entry name" value="P-loop_NTPase"/>
</dbReference>
<dbReference type="Pfam" id="PF02954">
    <property type="entry name" value="HTH_8"/>
    <property type="match status" value="1"/>
</dbReference>
<dbReference type="PANTHER" id="PTHR32071:SF122">
    <property type="entry name" value="SIGMA FACTOR"/>
    <property type="match status" value="1"/>
</dbReference>
<dbReference type="InterPro" id="IPR009057">
    <property type="entry name" value="Homeodomain-like_sf"/>
</dbReference>
<dbReference type="PANTHER" id="PTHR32071">
    <property type="entry name" value="TRANSCRIPTIONAL REGULATORY PROTEIN"/>
    <property type="match status" value="1"/>
</dbReference>
<dbReference type="Proteomes" id="UP000306985">
    <property type="component" value="Unassembled WGS sequence"/>
</dbReference>
<dbReference type="InterPro" id="IPR029016">
    <property type="entry name" value="GAF-like_dom_sf"/>
</dbReference>
<dbReference type="InterPro" id="IPR002197">
    <property type="entry name" value="HTH_Fis"/>
</dbReference>
<dbReference type="RefSeq" id="WP_137448572.1">
    <property type="nucleotide sequence ID" value="NZ_SZZH01000001.1"/>
</dbReference>
<dbReference type="PRINTS" id="PR01590">
    <property type="entry name" value="HTHFIS"/>
</dbReference>
<evidence type="ECO:0000259" key="1">
    <source>
        <dbReference type="Pfam" id="PF02954"/>
    </source>
</evidence>
<evidence type="ECO:0000313" key="3">
    <source>
        <dbReference type="Proteomes" id="UP000306985"/>
    </source>
</evidence>
<dbReference type="OrthoDB" id="5496274at2"/>
<dbReference type="Gene3D" id="1.10.10.60">
    <property type="entry name" value="Homeodomain-like"/>
    <property type="match status" value="1"/>
</dbReference>
<gene>
    <name evidence="2" type="ORF">FDO65_06550</name>
</gene>
<comment type="caution">
    <text evidence="2">The sequence shown here is derived from an EMBL/GenBank/DDBJ whole genome shotgun (WGS) entry which is preliminary data.</text>
</comment>
<dbReference type="GO" id="GO:0043565">
    <property type="term" value="F:sequence-specific DNA binding"/>
    <property type="evidence" value="ECO:0007669"/>
    <property type="project" value="InterPro"/>
</dbReference>
<reference evidence="2 3" key="1">
    <citation type="submission" date="2019-05" db="EMBL/GenBank/DDBJ databases">
        <title>Nakamurella sp. N5BH11, whole genome shotgun sequence.</title>
        <authorList>
            <person name="Tuo L."/>
        </authorList>
    </citation>
    <scope>NUCLEOTIDE SEQUENCE [LARGE SCALE GENOMIC DNA]</scope>
    <source>
        <strain evidence="2 3">N5BH11</strain>
    </source>
</reference>
<dbReference type="Gene3D" id="3.30.450.40">
    <property type="match status" value="1"/>
</dbReference>
<evidence type="ECO:0000313" key="2">
    <source>
        <dbReference type="EMBL" id="TKV61268.1"/>
    </source>
</evidence>
<proteinExistence type="predicted"/>
<dbReference type="SUPFAM" id="SSF46689">
    <property type="entry name" value="Homeodomain-like"/>
    <property type="match status" value="1"/>
</dbReference>
<protein>
    <recommendedName>
        <fullName evidence="1">DNA binding HTH domain-containing protein</fullName>
    </recommendedName>
</protein>
<dbReference type="SUPFAM" id="SSF52540">
    <property type="entry name" value="P-loop containing nucleoside triphosphate hydrolases"/>
    <property type="match status" value="1"/>
</dbReference>
<feature type="domain" description="DNA binding HTH" evidence="1">
    <location>
        <begin position="504"/>
        <end position="541"/>
    </location>
</feature>
<dbReference type="Gene3D" id="1.10.8.60">
    <property type="match status" value="1"/>
</dbReference>